<dbReference type="InterPro" id="IPR013041">
    <property type="entry name" value="Clathrin_app_Ig-like_sf"/>
</dbReference>
<dbReference type="PIRSF" id="PIRSF037091">
    <property type="entry name" value="AP2_complex_alpha"/>
    <property type="match status" value="1"/>
</dbReference>
<keyword evidence="5 7" id="KW-0472">Membrane</keyword>
<dbReference type="InterPro" id="IPR011989">
    <property type="entry name" value="ARM-like"/>
</dbReference>
<evidence type="ECO:0000256" key="1">
    <source>
        <dbReference type="ARBA" id="ARBA00004277"/>
    </source>
</evidence>
<evidence type="ECO:0000256" key="3">
    <source>
        <dbReference type="ARBA" id="ARBA00022583"/>
    </source>
</evidence>
<dbReference type="InterPro" id="IPR016024">
    <property type="entry name" value="ARM-type_fold"/>
</dbReference>
<feature type="domain" description="Clathrin adaptor alpha/beta/gamma-adaptin appendage Ig-like subdomain" evidence="10">
    <location>
        <begin position="771"/>
        <end position="885"/>
    </location>
</feature>
<comment type="subcellular location">
    <subcellularLocation>
        <location evidence="1">Membrane</location>
        <location evidence="1">Coated pit</location>
        <topology evidence="1">Peripheral membrane protein</topology>
        <orientation evidence="1">Cytoplasmic side</orientation>
    </subcellularLocation>
</comment>
<dbReference type="Gene3D" id="2.60.40.1230">
    <property type="match status" value="1"/>
</dbReference>
<dbReference type="Pfam" id="PF02296">
    <property type="entry name" value="Alpha_adaptin_C"/>
    <property type="match status" value="1"/>
</dbReference>
<evidence type="ECO:0000256" key="8">
    <source>
        <dbReference type="PIRSR" id="PIRSR037091-1"/>
    </source>
</evidence>
<evidence type="ECO:0000256" key="9">
    <source>
        <dbReference type="SAM" id="MobiDB-lite"/>
    </source>
</evidence>
<comment type="function">
    <text evidence="7">Adaptins are components of the adaptor complexes which link clathrin to receptors in coated vesicles. Clathrin-associated protein complexes are believed to interact with the cytoplasmic tails of membrane proteins, leading to their selection and concentration.</text>
</comment>
<dbReference type="SUPFAM" id="SSF55711">
    <property type="entry name" value="Subdomain of clathrin and coatomer appendage domain"/>
    <property type="match status" value="1"/>
</dbReference>
<protein>
    <recommendedName>
        <fullName evidence="7">AP-2 complex subunit alpha</fullName>
    </recommendedName>
</protein>
<name>A0AAD9FW14_PAPLA</name>
<evidence type="ECO:0000256" key="7">
    <source>
        <dbReference type="PIRNR" id="PIRNR037091"/>
    </source>
</evidence>
<evidence type="ECO:0000313" key="12">
    <source>
        <dbReference type="Proteomes" id="UP001182556"/>
    </source>
</evidence>
<sequence length="1016" mass="113055">MATNMRGLTQYISDLRACRVRELEEKRINREMAHIRQKFKDGNLDGYQKKKYLAKVVFTYILGYKVDVGHMEAVNLISSQKYSEKQIGYLAITLLMHENSDLARLVINSLRKDLEDHNEVYNCLALHAIATLGGKEMAEALSDAVYRSMISQTSSTFVKKKAALTLLRLYRKHPTVMDTAEWAGRIVAMMGDPDPGVAITAISLCTAMAQSNLDAFKGCYQMAVQRLDRIVFDADMPGEYIYYKVPNPWMQVKLLRLLQYYPPPDNEKVIDMLHNILQAIIDSCQETPRNVQHNNAQNAVLFEAINLAIHIDPESQVVANAAVLLGRFILAKETNVRYLGLDAMAHLAACSSSLTPVKKHQDTIILSLKDRDISVRRRALDLLYSMCDTTNAKTIVGELVRYLQVADYNLREEMVLKIAILTERFATEYEWYVDTILQLISAAGDHVGAEVWYRVVQLVTNNEDLQAYAASAVFHHLQASTCHENMIRVGGYILGEFGHLIANEPGCSPIEQFQALHSKVNLCTAPTRALLLTTYIKWVNLFPEIKDHLINIFERYTHVLDAELQQRACEYLALAQRDDNDDLLATIFDEMPVFPERESALVNRLHSRGDAAQDKRTWIIGHSTDNKERGAERFKSFRSGTGDSNGALSNVSQPVAESSRAAVEARTVTREASTNEEPMMGTSSNGVSDDIMASLAGLDLSGATIQEEPLLPSAPRTQSPLQSQASHALQPGPLASFGGSEGLKHAATLGGVAPSLLAPLTVAPNIEKWLERLTYSSEGVLYEDDTIQIGVKSEYHGSLGRLALFFGNKVSTTISELEFTIEYPNTTTQKGLDIRFHDAPVTQIAGRTQVQELLHVECKEFFSAPPVLRMTYVTTHPHTLVLRLPVFLTRFVEGVSLEQGPFFERWKIIGGPPREAQKIFPIKLTKAGEVDLIKNDKVISGNRFSVLGEIDPNPSNLVLAGVLHMSKTGKVGVLGRLEPNKDARMCRLTIRSTNEDVSAEMLRLTAKPLNADTAAS</sequence>
<dbReference type="SMART" id="SM00809">
    <property type="entry name" value="Alpha_adaptinC2"/>
    <property type="match status" value="1"/>
</dbReference>
<proteinExistence type="inferred from homology"/>
<evidence type="ECO:0000256" key="2">
    <source>
        <dbReference type="ARBA" id="ARBA00022448"/>
    </source>
</evidence>
<dbReference type="FunFam" id="1.25.10.10:FF:000020">
    <property type="entry name" value="AP-2 complex subunit alpha"/>
    <property type="match status" value="1"/>
</dbReference>
<keyword evidence="2 7" id="KW-0813">Transport</keyword>
<dbReference type="InterPro" id="IPR017104">
    <property type="entry name" value="AP2_complex_asu"/>
</dbReference>
<dbReference type="GO" id="GO:0006886">
    <property type="term" value="P:intracellular protein transport"/>
    <property type="evidence" value="ECO:0007669"/>
    <property type="project" value="UniProtKB-UniRule"/>
</dbReference>
<organism evidence="11 12">
    <name type="scientific">Papiliotrema laurentii</name>
    <name type="common">Cryptococcus laurentii</name>
    <dbReference type="NCBI Taxonomy" id="5418"/>
    <lineage>
        <taxon>Eukaryota</taxon>
        <taxon>Fungi</taxon>
        <taxon>Dikarya</taxon>
        <taxon>Basidiomycota</taxon>
        <taxon>Agaricomycotina</taxon>
        <taxon>Tremellomycetes</taxon>
        <taxon>Tremellales</taxon>
        <taxon>Rhynchogastremaceae</taxon>
        <taxon>Papiliotrema</taxon>
    </lineage>
</organism>
<comment type="similarity">
    <text evidence="7">Belongs to the adaptor complexes large subunit family.</text>
</comment>
<dbReference type="InterPro" id="IPR009028">
    <property type="entry name" value="Coatomer/calthrin_app_sub_C"/>
</dbReference>
<reference evidence="11" key="1">
    <citation type="submission" date="2023-02" db="EMBL/GenBank/DDBJ databases">
        <title>Identification and recombinant expression of a fungal hydrolase from Papiliotrema laurentii that hydrolyzes apple cutin and clears colloidal polyester polyurethane.</title>
        <authorList>
            <consortium name="DOE Joint Genome Institute"/>
            <person name="Roman V.A."/>
            <person name="Bojanowski C."/>
            <person name="Crable B.R."/>
            <person name="Wagner D.N."/>
            <person name="Hung C.S."/>
            <person name="Nadeau L.J."/>
            <person name="Schratz L."/>
            <person name="Haridas S."/>
            <person name="Pangilinan J."/>
            <person name="Lipzen A."/>
            <person name="Na H."/>
            <person name="Yan M."/>
            <person name="Ng V."/>
            <person name="Grigoriev I.V."/>
            <person name="Spatafora J.W."/>
            <person name="Barlow D."/>
            <person name="Biffinger J."/>
            <person name="Kelley-Loughnane N."/>
            <person name="Varaljay V.A."/>
            <person name="Crookes-Goodson W.J."/>
        </authorList>
    </citation>
    <scope>NUCLEOTIDE SEQUENCE</scope>
    <source>
        <strain evidence="11">5307AH</strain>
    </source>
</reference>
<keyword evidence="6 7" id="KW-0168">Coated pit</keyword>
<dbReference type="AlphaFoldDB" id="A0AAD9FW14"/>
<dbReference type="InterPro" id="IPR050840">
    <property type="entry name" value="Adaptor_Complx_Large_Subunit"/>
</dbReference>
<keyword evidence="4 7" id="KW-0653">Protein transport</keyword>
<dbReference type="EMBL" id="JAODAN010000001">
    <property type="protein sequence ID" value="KAK1927274.1"/>
    <property type="molecule type" value="Genomic_DNA"/>
</dbReference>
<feature type="compositionally biased region" description="Polar residues" evidence="9">
    <location>
        <begin position="715"/>
        <end position="727"/>
    </location>
</feature>
<gene>
    <name evidence="11" type="ORF">DB88DRAFT_477443</name>
</gene>
<dbReference type="Gene3D" id="3.30.310.10">
    <property type="entry name" value="TATA-Binding Protein"/>
    <property type="match status" value="1"/>
</dbReference>
<evidence type="ECO:0000256" key="6">
    <source>
        <dbReference type="ARBA" id="ARBA00023176"/>
    </source>
</evidence>
<feature type="binding site" evidence="8">
    <location>
        <position position="47"/>
    </location>
    <ligand>
        <name>a 1,2-diacyl-sn-glycero-3-phospho-(1D-myo-inositol-3,4,5-trisphosphate)</name>
        <dbReference type="ChEBI" id="CHEBI:57836"/>
    </ligand>
</feature>
<dbReference type="Proteomes" id="UP001182556">
    <property type="component" value="Unassembled WGS sequence"/>
</dbReference>
<dbReference type="Gene3D" id="1.25.10.10">
    <property type="entry name" value="Leucine-rich Repeat Variant"/>
    <property type="match status" value="1"/>
</dbReference>
<feature type="region of interest" description="Disordered" evidence="9">
    <location>
        <begin position="636"/>
        <end position="688"/>
    </location>
</feature>
<keyword evidence="3 7" id="KW-0254">Endocytosis</keyword>
<feature type="binding site" evidence="8">
    <location>
        <begin position="51"/>
        <end position="55"/>
    </location>
    <ligand>
        <name>a 1,2-diacyl-sn-glycero-3-phospho-(1D-myo-inositol-3,4,5-trisphosphate)</name>
        <dbReference type="ChEBI" id="CHEBI:57836"/>
    </ligand>
</feature>
<feature type="compositionally biased region" description="Polar residues" evidence="9">
    <location>
        <begin position="670"/>
        <end position="687"/>
    </location>
</feature>
<evidence type="ECO:0000313" key="11">
    <source>
        <dbReference type="EMBL" id="KAK1927274.1"/>
    </source>
</evidence>
<dbReference type="SUPFAM" id="SSF48371">
    <property type="entry name" value="ARM repeat"/>
    <property type="match status" value="1"/>
</dbReference>
<feature type="binding site" evidence="8">
    <location>
        <begin position="6"/>
        <end position="7"/>
    </location>
    <ligand>
        <name>a 1,2-diacyl-sn-glycero-3-phospho-(1D-myo-inositol-3,4,5-trisphosphate)</name>
        <dbReference type="ChEBI" id="CHEBI:57836"/>
    </ligand>
</feature>
<dbReference type="InterPro" id="IPR008152">
    <property type="entry name" value="Clathrin_a/b/g-adaptin_app_Ig"/>
</dbReference>
<comment type="caution">
    <text evidence="11">The sequence shown here is derived from an EMBL/GenBank/DDBJ whole genome shotgun (WGS) entry which is preliminary data.</text>
</comment>
<dbReference type="PANTHER" id="PTHR22780">
    <property type="entry name" value="ADAPTIN, ALPHA/GAMMA/EPSILON"/>
    <property type="match status" value="1"/>
</dbReference>
<dbReference type="InterPro" id="IPR012295">
    <property type="entry name" value="TBP_dom_sf"/>
</dbReference>
<dbReference type="InterPro" id="IPR002553">
    <property type="entry name" value="Clathrin/coatomer_adapt-like_N"/>
</dbReference>
<dbReference type="GO" id="GO:0030122">
    <property type="term" value="C:AP-2 adaptor complex"/>
    <property type="evidence" value="ECO:0007669"/>
    <property type="project" value="InterPro"/>
</dbReference>
<evidence type="ECO:0000259" key="10">
    <source>
        <dbReference type="SMART" id="SM00809"/>
    </source>
</evidence>
<dbReference type="GO" id="GO:0035615">
    <property type="term" value="F:clathrin adaptor activity"/>
    <property type="evidence" value="ECO:0007669"/>
    <property type="project" value="InterPro"/>
</dbReference>
<dbReference type="Pfam" id="PF01602">
    <property type="entry name" value="Adaptin_N"/>
    <property type="match status" value="1"/>
</dbReference>
<dbReference type="InterPro" id="IPR003164">
    <property type="entry name" value="Clathrin_a-adaptin_app_sub_C"/>
</dbReference>
<feature type="compositionally biased region" description="Polar residues" evidence="9">
    <location>
        <begin position="638"/>
        <end position="656"/>
    </location>
</feature>
<accession>A0AAD9FW14</accession>
<dbReference type="SUPFAM" id="SSF49348">
    <property type="entry name" value="Clathrin adaptor appendage domain"/>
    <property type="match status" value="1"/>
</dbReference>
<dbReference type="GO" id="GO:0072583">
    <property type="term" value="P:clathrin-dependent endocytosis"/>
    <property type="evidence" value="ECO:0007669"/>
    <property type="project" value="InterPro"/>
</dbReference>
<feature type="region of interest" description="Disordered" evidence="9">
    <location>
        <begin position="712"/>
        <end position="736"/>
    </location>
</feature>
<keyword evidence="12" id="KW-1185">Reference proteome</keyword>
<dbReference type="Pfam" id="PF02883">
    <property type="entry name" value="Alpha_adaptinC2"/>
    <property type="match status" value="1"/>
</dbReference>
<feature type="binding site" evidence="8">
    <location>
        <position position="38"/>
    </location>
    <ligand>
        <name>a 1,2-diacyl-sn-glycero-3-phospho-(1D-myo-inositol-3,4,5-trisphosphate)</name>
        <dbReference type="ChEBI" id="CHEBI:57836"/>
    </ligand>
</feature>
<evidence type="ECO:0000256" key="4">
    <source>
        <dbReference type="ARBA" id="ARBA00022927"/>
    </source>
</evidence>
<evidence type="ECO:0000256" key="5">
    <source>
        <dbReference type="ARBA" id="ARBA00023136"/>
    </source>
</evidence>